<dbReference type="PANTHER" id="PTHR47691">
    <property type="entry name" value="REGULATOR-RELATED"/>
    <property type="match status" value="1"/>
</dbReference>
<gene>
    <name evidence="3" type="ORF">GCM10011608_39760</name>
</gene>
<dbReference type="Gene3D" id="3.40.50.300">
    <property type="entry name" value="P-loop containing nucleotide triphosphate hydrolases"/>
    <property type="match status" value="1"/>
</dbReference>
<dbReference type="SMART" id="SM00530">
    <property type="entry name" value="HTH_XRE"/>
    <property type="match status" value="1"/>
</dbReference>
<reference evidence="3" key="2">
    <citation type="submission" date="2020-09" db="EMBL/GenBank/DDBJ databases">
        <authorList>
            <person name="Sun Q."/>
            <person name="Zhou Y."/>
        </authorList>
    </citation>
    <scope>NUCLEOTIDE SEQUENCE</scope>
    <source>
        <strain evidence="3">CGMCC 4.7312</strain>
    </source>
</reference>
<comment type="caution">
    <text evidence="3">The sequence shown here is derived from an EMBL/GenBank/DDBJ whole genome shotgun (WGS) entry which is preliminary data.</text>
</comment>
<dbReference type="Proteomes" id="UP000608890">
    <property type="component" value="Unassembled WGS sequence"/>
</dbReference>
<accession>A0A917U177</accession>
<dbReference type="PRINTS" id="PR00364">
    <property type="entry name" value="DISEASERSIST"/>
</dbReference>
<evidence type="ECO:0000259" key="2">
    <source>
        <dbReference type="PROSITE" id="PS50943"/>
    </source>
</evidence>
<dbReference type="InterPro" id="IPR001387">
    <property type="entry name" value="Cro/C1-type_HTH"/>
</dbReference>
<sequence length="880" mass="92857">MSLPMASGHDRQSGSEPSTTLPGLLRGHRLAAGLTQAELAARAGIGVRTVRDLERGRSARPQRTTVELLAAALGMSDADRAAFLAAARGIGATAASPDPGTPLHIPPPPELIGRERDLTELTTTLADPRGPRLVSLVGLAGVGKTALALAAVHAVAAAYPGGTAGVLVGAGSDAPDVLAAAVTVFGAARVAELAARLGDRRALLLVDAAERAPDPVAGTLRRLLDTVPSLRVLVTGRHPVGLPGERVRPVSPLDVPPPGVTDPAALAGNPAVALFTARLAQVRPEPPSDAELPALAALVRRLGGLPLAIELMAARGRLLDLTELLDRYGDRVLDLDTSVAPRSGWAADQSWGDDARAAVAETLRDAVATSYRLLAEEERMALRRLAAFRNRWSVELAEEMLAGTDRTPDPVPLLNRFLDLGLLSVRGGGPYRFRLVDAVRDYAVEQAAGAGESTAIRRRHARVVTRLVERTAPGLAGAATAAAHRLDEVTADISAALGFAAVDDPLTALRLAAGLPWWWRLRGRDVPGRQWLLRLLADPRTADADPALRAWASLGVALLADEHGAAGEEVRSARVALEAFRRLGDVPGELEARMVLGALLAATGRPDQAREQAEAVLMVATEGGLVGQMAVAHHHLAWHEIHVGELAAARRRLATVDRLSGQCGERRLRVLARGTVAEVFRLEGRYAEATDEARRILTALADLGAPRQRRRVLGTLGLALAQDGRAAEAAQVLVELRPLGATGALVEGHLALHRGDREVAAEWFAAAAETVGADRRRTVVEALVGLAVSTSDPTVLDRLDRVCRETGIRLLRSEEELLYALSAARSTAPVDATAERGRPGRRPGRPAMRTGVARARKPPVVTPRSSPAPAPPDAPPLRRE</sequence>
<dbReference type="SUPFAM" id="SSF48452">
    <property type="entry name" value="TPR-like"/>
    <property type="match status" value="1"/>
</dbReference>
<reference evidence="3" key="1">
    <citation type="journal article" date="2014" name="Int. J. Syst. Evol. Microbiol.">
        <title>Complete genome sequence of Corynebacterium casei LMG S-19264T (=DSM 44701T), isolated from a smear-ripened cheese.</title>
        <authorList>
            <consortium name="US DOE Joint Genome Institute (JGI-PGF)"/>
            <person name="Walter F."/>
            <person name="Albersmeier A."/>
            <person name="Kalinowski J."/>
            <person name="Ruckert C."/>
        </authorList>
    </citation>
    <scope>NUCLEOTIDE SEQUENCE</scope>
    <source>
        <strain evidence="3">CGMCC 4.7312</strain>
    </source>
</reference>
<feature type="compositionally biased region" description="Pro residues" evidence="1">
    <location>
        <begin position="866"/>
        <end position="880"/>
    </location>
</feature>
<feature type="region of interest" description="Disordered" evidence="1">
    <location>
        <begin position="1"/>
        <end position="23"/>
    </location>
</feature>
<dbReference type="SUPFAM" id="SSF52540">
    <property type="entry name" value="P-loop containing nucleoside triphosphate hydrolases"/>
    <property type="match status" value="1"/>
</dbReference>
<dbReference type="PROSITE" id="PS50943">
    <property type="entry name" value="HTH_CROC1"/>
    <property type="match status" value="1"/>
</dbReference>
<dbReference type="AlphaFoldDB" id="A0A917U177"/>
<dbReference type="GO" id="GO:0003677">
    <property type="term" value="F:DNA binding"/>
    <property type="evidence" value="ECO:0007669"/>
    <property type="project" value="InterPro"/>
</dbReference>
<dbReference type="PANTHER" id="PTHR47691:SF3">
    <property type="entry name" value="HTH-TYPE TRANSCRIPTIONAL REGULATOR RV0890C-RELATED"/>
    <property type="match status" value="1"/>
</dbReference>
<organism evidence="3 4">
    <name type="scientific">Micromonospora sonchi</name>
    <dbReference type="NCBI Taxonomy" id="1763543"/>
    <lineage>
        <taxon>Bacteria</taxon>
        <taxon>Bacillati</taxon>
        <taxon>Actinomycetota</taxon>
        <taxon>Actinomycetes</taxon>
        <taxon>Micromonosporales</taxon>
        <taxon>Micromonosporaceae</taxon>
        <taxon>Micromonospora</taxon>
    </lineage>
</organism>
<evidence type="ECO:0000256" key="1">
    <source>
        <dbReference type="SAM" id="MobiDB-lite"/>
    </source>
</evidence>
<evidence type="ECO:0000313" key="3">
    <source>
        <dbReference type="EMBL" id="GGM50904.1"/>
    </source>
</evidence>
<feature type="domain" description="HTH cro/C1-type" evidence="2">
    <location>
        <begin position="25"/>
        <end position="80"/>
    </location>
</feature>
<dbReference type="Pfam" id="PF13560">
    <property type="entry name" value="HTH_31"/>
    <property type="match status" value="1"/>
</dbReference>
<dbReference type="InterPro" id="IPR011990">
    <property type="entry name" value="TPR-like_helical_dom_sf"/>
</dbReference>
<dbReference type="InterPro" id="IPR027417">
    <property type="entry name" value="P-loop_NTPase"/>
</dbReference>
<dbReference type="SUPFAM" id="SSF47413">
    <property type="entry name" value="lambda repressor-like DNA-binding domains"/>
    <property type="match status" value="1"/>
</dbReference>
<dbReference type="InterPro" id="IPR010982">
    <property type="entry name" value="Lambda_DNA-bd_dom_sf"/>
</dbReference>
<proteinExistence type="predicted"/>
<dbReference type="Gene3D" id="1.25.40.10">
    <property type="entry name" value="Tetratricopeptide repeat domain"/>
    <property type="match status" value="1"/>
</dbReference>
<name>A0A917U177_9ACTN</name>
<dbReference type="Gene3D" id="1.10.260.40">
    <property type="entry name" value="lambda repressor-like DNA-binding domains"/>
    <property type="match status" value="1"/>
</dbReference>
<evidence type="ECO:0000313" key="4">
    <source>
        <dbReference type="Proteomes" id="UP000608890"/>
    </source>
</evidence>
<protein>
    <submittedName>
        <fullName evidence="3">XRE family transcriptional regulator</fullName>
    </submittedName>
</protein>
<feature type="region of interest" description="Disordered" evidence="1">
    <location>
        <begin position="828"/>
        <end position="880"/>
    </location>
</feature>
<dbReference type="CDD" id="cd00093">
    <property type="entry name" value="HTH_XRE"/>
    <property type="match status" value="1"/>
</dbReference>
<dbReference type="EMBL" id="BMNB01000019">
    <property type="protein sequence ID" value="GGM50904.1"/>
    <property type="molecule type" value="Genomic_DNA"/>
</dbReference>
<dbReference type="SMART" id="SM00382">
    <property type="entry name" value="AAA"/>
    <property type="match status" value="1"/>
</dbReference>
<dbReference type="InterPro" id="IPR003593">
    <property type="entry name" value="AAA+_ATPase"/>
</dbReference>
<keyword evidence="4" id="KW-1185">Reference proteome</keyword>